<dbReference type="OMA" id="CMHILNE"/>
<reference evidence="1" key="1">
    <citation type="submission" date="2022-08" db="UniProtKB">
        <authorList>
            <consortium name="EnsemblMetazoa"/>
        </authorList>
    </citation>
    <scope>IDENTIFICATION</scope>
    <source>
        <strain evidence="1">05x7-T-G4-1.051#20</strain>
    </source>
</reference>
<dbReference type="EnsemblMetazoa" id="G13339.1">
    <property type="protein sequence ID" value="G13339.1:cds"/>
    <property type="gene ID" value="G13339"/>
</dbReference>
<dbReference type="OrthoDB" id="5955292at2759"/>
<proteinExistence type="predicted"/>
<name>A0A8W8IAP5_MAGGI</name>
<dbReference type="Proteomes" id="UP000005408">
    <property type="component" value="Unassembled WGS sequence"/>
</dbReference>
<keyword evidence="2" id="KW-1185">Reference proteome</keyword>
<evidence type="ECO:0000313" key="1">
    <source>
        <dbReference type="EnsemblMetazoa" id="G13339.1:cds"/>
    </source>
</evidence>
<evidence type="ECO:0000313" key="2">
    <source>
        <dbReference type="Proteomes" id="UP000005408"/>
    </source>
</evidence>
<protein>
    <submittedName>
        <fullName evidence="1">Uncharacterized protein</fullName>
    </submittedName>
</protein>
<organism evidence="1 2">
    <name type="scientific">Magallana gigas</name>
    <name type="common">Pacific oyster</name>
    <name type="synonym">Crassostrea gigas</name>
    <dbReference type="NCBI Taxonomy" id="29159"/>
    <lineage>
        <taxon>Eukaryota</taxon>
        <taxon>Metazoa</taxon>
        <taxon>Spiralia</taxon>
        <taxon>Lophotrochozoa</taxon>
        <taxon>Mollusca</taxon>
        <taxon>Bivalvia</taxon>
        <taxon>Autobranchia</taxon>
        <taxon>Pteriomorphia</taxon>
        <taxon>Ostreida</taxon>
        <taxon>Ostreoidea</taxon>
        <taxon>Ostreidae</taxon>
        <taxon>Magallana</taxon>
    </lineage>
</organism>
<sequence>MSSKRKLGDDVDETMKKKHCSMCVFNKEQMFQLLSESESRLIERMDVGSGNHESQGESQRSNVQCHNFPINSFPLQGLNNNNSSINRNLSPQQCVRCLAGEPGHFQHVNS</sequence>
<dbReference type="AlphaFoldDB" id="A0A8W8IAP5"/>
<accession>A0A8W8IAP5</accession>